<dbReference type="GO" id="GO:1990904">
    <property type="term" value="C:ribonucleoprotein complex"/>
    <property type="evidence" value="ECO:0007669"/>
    <property type="project" value="UniProtKB-KW"/>
</dbReference>
<organism evidence="4">
    <name type="scientific">Vertebrata lanosa</name>
    <dbReference type="NCBI Taxonomy" id="1261582"/>
    <lineage>
        <taxon>Eukaryota</taxon>
        <taxon>Rhodophyta</taxon>
        <taxon>Florideophyceae</taxon>
        <taxon>Rhodymeniophycidae</taxon>
        <taxon>Ceramiales</taxon>
        <taxon>Rhodomelaceae</taxon>
        <taxon>Polysiphonioideae</taxon>
        <taxon>Vertebrata</taxon>
    </lineage>
</organism>
<gene>
    <name evidence="4" type="primary">rpl16</name>
</gene>
<dbReference type="SUPFAM" id="SSF54686">
    <property type="entry name" value="Ribosomal protein L16p/L10e"/>
    <property type="match status" value="1"/>
</dbReference>
<dbReference type="RefSeq" id="YP_009325901.1">
    <property type="nucleotide sequence ID" value="NC_032003.1"/>
</dbReference>
<dbReference type="GO" id="GO:0006412">
    <property type="term" value="P:translation"/>
    <property type="evidence" value="ECO:0007669"/>
    <property type="project" value="InterPro"/>
</dbReference>
<sequence>MIHFKKKHHFKFKKKLDFSKHILKFGSFGFKIKKAVCINYKQKTFIKFFILKIVKKIINNKIKIFFYSKCNYNQTKLPLESSMGKGKGEISNSFGYYKAGFLFFEIKNISLNNVLQLKNFLNKKKIANFFLIY</sequence>
<proteinExistence type="inferred from homology"/>
<geneLocation type="mitochondrion" evidence="4"/>
<keyword evidence="2 4" id="KW-0689">Ribosomal protein</keyword>
<dbReference type="InterPro" id="IPR047873">
    <property type="entry name" value="Ribosomal_uL16"/>
</dbReference>
<keyword evidence="3" id="KW-0687">Ribonucleoprotein</keyword>
<dbReference type="InterPro" id="IPR036920">
    <property type="entry name" value="Ribosomal_uL16_sf"/>
</dbReference>
<keyword evidence="4" id="KW-0496">Mitochondrion</keyword>
<dbReference type="GO" id="GO:0003735">
    <property type="term" value="F:structural constituent of ribosome"/>
    <property type="evidence" value="ECO:0007669"/>
    <property type="project" value="InterPro"/>
</dbReference>
<dbReference type="Pfam" id="PF00252">
    <property type="entry name" value="Ribosomal_L16"/>
    <property type="match status" value="1"/>
</dbReference>
<dbReference type="GO" id="GO:0005840">
    <property type="term" value="C:ribosome"/>
    <property type="evidence" value="ECO:0007669"/>
    <property type="project" value="UniProtKB-KW"/>
</dbReference>
<dbReference type="AlphaFoldDB" id="A0A1J0F7J9"/>
<dbReference type="Gene3D" id="3.90.1170.10">
    <property type="entry name" value="Ribosomal protein L10e/L16"/>
    <property type="match status" value="1"/>
</dbReference>
<dbReference type="GeneID" id="30413235"/>
<evidence type="ECO:0000256" key="2">
    <source>
        <dbReference type="ARBA" id="ARBA00022980"/>
    </source>
</evidence>
<evidence type="ECO:0000256" key="3">
    <source>
        <dbReference type="ARBA" id="ARBA00023274"/>
    </source>
</evidence>
<comment type="similarity">
    <text evidence="1">Belongs to the universal ribosomal protein uL16 family.</text>
</comment>
<protein>
    <submittedName>
        <fullName evidence="4">Ribosomal protein L16</fullName>
    </submittedName>
</protein>
<dbReference type="EMBL" id="KX687880">
    <property type="protein sequence ID" value="APC24942.1"/>
    <property type="molecule type" value="Genomic_DNA"/>
</dbReference>
<reference evidence="4" key="1">
    <citation type="journal article" date="2016" name="Genome Biol. Evol.">
        <title>Red Algal Mitochondrial Genomes are More Complete than Previously Reported.</title>
        <authorList>
            <person name="Salomaki E.D."/>
            <person name="Lane C.E."/>
        </authorList>
    </citation>
    <scope>NUCLEOTIDE SEQUENCE</scope>
</reference>
<evidence type="ECO:0000313" key="4">
    <source>
        <dbReference type="EMBL" id="APC24942.1"/>
    </source>
</evidence>
<accession>A0A1J0F7J9</accession>
<name>A0A1J0F7J9_9FLOR</name>
<evidence type="ECO:0000256" key="1">
    <source>
        <dbReference type="ARBA" id="ARBA00008931"/>
    </source>
</evidence>